<reference evidence="2 3" key="2">
    <citation type="submission" date="2011-10" db="EMBL/GenBank/DDBJ databases">
        <title>The Genome Sequence of Simonsiella muelleri ATCC 29453.</title>
        <authorList>
            <consortium name="The Broad Institute Genome Sequencing Platform"/>
            <consortium name="The Broad Institute Genome Sequencing Center for Infectious Disease"/>
            <person name="Earl A."/>
            <person name="Ward D."/>
            <person name="Feldgarden M."/>
            <person name="Gevers D."/>
            <person name="Izard J."/>
            <person name="Baranova O.V."/>
            <person name="Blanton J.M."/>
            <person name="Tanner A.C."/>
            <person name="Dewhirst F."/>
            <person name="Young S.K."/>
            <person name="Zeng Q."/>
            <person name="Gargeya S."/>
            <person name="Fitzgerald M."/>
            <person name="Haas B."/>
            <person name="Abouelleil A."/>
            <person name="Alvarado L."/>
            <person name="Arachchi H.M."/>
            <person name="Berlin A."/>
            <person name="Brown A."/>
            <person name="Chapman S.B."/>
            <person name="Chen Z."/>
            <person name="Dunbar C."/>
            <person name="Freedman E."/>
            <person name="Gearin G."/>
            <person name="Goldberg J."/>
            <person name="Griggs A."/>
            <person name="Gujja S."/>
            <person name="Heiman D."/>
            <person name="Howarth C."/>
            <person name="Larson L."/>
            <person name="Lui A."/>
            <person name="MacDonald P.J.P."/>
            <person name="Montmayeur A."/>
            <person name="Murphy C."/>
            <person name="Neiman D."/>
            <person name="Pearson M."/>
            <person name="Priest M."/>
            <person name="Roberts A."/>
            <person name="Saif S."/>
            <person name="Shea T."/>
            <person name="Shenoy N."/>
            <person name="Sisk P."/>
            <person name="Stolte C."/>
            <person name="Sykes S."/>
            <person name="Wortman J."/>
            <person name="Nusbaum C."/>
            <person name="Birren B."/>
        </authorList>
    </citation>
    <scope>NUCLEOTIDE SEQUENCE [LARGE SCALE GENOMIC DNA]</scope>
    <source>
        <strain evidence="2 3">ATCC 29453</strain>
    </source>
</reference>
<evidence type="ECO:0008006" key="4">
    <source>
        <dbReference type="Google" id="ProtNLM"/>
    </source>
</evidence>
<dbReference type="HOGENOM" id="CLU_112467_0_0_4"/>
<reference evidence="2 3" key="1">
    <citation type="submission" date="2010-03" db="EMBL/GenBank/DDBJ databases">
        <authorList>
            <consortium name="The Broad Institute Genome Sequencing Platform"/>
            <person name="Ward D."/>
            <person name="Earl A."/>
            <person name="Feldgarden M."/>
            <person name="Gevers D."/>
            <person name="Young S."/>
            <person name="Zeng Q."/>
            <person name="Koehrsen M."/>
            <person name="Alvarado L."/>
            <person name="Berlin A.M."/>
            <person name="Borenstein D."/>
            <person name="Chapman S.B."/>
            <person name="Chen Z."/>
            <person name="Engels R."/>
            <person name="Freedman E."/>
            <person name="Gellesch M."/>
            <person name="Goldberg J."/>
            <person name="Griggs A."/>
            <person name="Gujja S."/>
            <person name="Heilman E.R."/>
            <person name="Heiman D.I."/>
            <person name="Hepburn T.A."/>
            <person name="Howarth C."/>
            <person name="Jen D."/>
            <person name="Larson L."/>
            <person name="Mehta T."/>
            <person name="Park D."/>
            <person name="Pearson M."/>
            <person name="Richards J."/>
            <person name="Roberts A."/>
            <person name="Saif S."/>
            <person name="Shea T.D."/>
            <person name="Shenoy N."/>
            <person name="Sisk P."/>
            <person name="Stolte C."/>
            <person name="Sykes S.N."/>
            <person name="Walk T."/>
            <person name="White J."/>
            <person name="Yandava C."/>
            <person name="Izard J."/>
            <person name="Baranova O.V."/>
            <person name="Blanton J.M."/>
            <person name="Tanner A.C."/>
            <person name="Dewhirst F."/>
            <person name="Haas B."/>
            <person name="Nusbaum C."/>
            <person name="Birren B."/>
        </authorList>
    </citation>
    <scope>NUCLEOTIDE SEQUENCE [LARGE SCALE GENOMIC DNA]</scope>
    <source>
        <strain evidence="2 3">ATCC 29453</strain>
    </source>
</reference>
<dbReference type="EMBL" id="ADCY02000044">
    <property type="protein sequence ID" value="EFG30533.1"/>
    <property type="molecule type" value="Genomic_DNA"/>
</dbReference>
<comment type="caution">
    <text evidence="2">The sequence shown here is derived from an EMBL/GenBank/DDBJ whole genome shotgun (WGS) entry which is preliminary data.</text>
</comment>
<gene>
    <name evidence="2" type="ORF">HMPREF9021_01500</name>
</gene>
<feature type="signal peptide" evidence="1">
    <location>
        <begin position="1"/>
        <end position="20"/>
    </location>
</feature>
<dbReference type="KEGG" id="smur:BWP33_11075"/>
<dbReference type="AlphaFoldDB" id="V9H5P7"/>
<dbReference type="PROSITE" id="PS51257">
    <property type="entry name" value="PROKAR_LIPOPROTEIN"/>
    <property type="match status" value="1"/>
</dbReference>
<keyword evidence="3" id="KW-1185">Reference proteome</keyword>
<dbReference type="Proteomes" id="UP000017813">
    <property type="component" value="Unassembled WGS sequence"/>
</dbReference>
<dbReference type="RefSeq" id="WP_002642411.1">
    <property type="nucleotide sequence ID" value="NZ_CP019448.1"/>
</dbReference>
<evidence type="ECO:0000256" key="1">
    <source>
        <dbReference type="SAM" id="SignalP"/>
    </source>
</evidence>
<protein>
    <recommendedName>
        <fullName evidence="4">Lipoprotein</fullName>
    </recommendedName>
</protein>
<organism evidence="2 3">
    <name type="scientific">Simonsiella muelleri ATCC 29453</name>
    <dbReference type="NCBI Taxonomy" id="641147"/>
    <lineage>
        <taxon>Bacteria</taxon>
        <taxon>Pseudomonadati</taxon>
        <taxon>Pseudomonadota</taxon>
        <taxon>Betaproteobacteria</taxon>
        <taxon>Neisseriales</taxon>
        <taxon>Neisseriaceae</taxon>
        <taxon>Simonsiella</taxon>
    </lineage>
</organism>
<keyword evidence="1" id="KW-0732">Signal</keyword>
<sequence>MRSIFLLMSLSVLGACGDNADNSVAAVSQISAATPKPTKCTITSNSIGDIALGNTIAQVRLGHPQAVLTPLKDNEDVAFTSIKITPEIEIFAYTENTNTANANNSETNPITYLSTASRVCKTADGVHPDMLLADAEQVYGAVQQIIMSEADAAQTAEFDEQPPELSFQIDDSGAFDLTDKSLPKITTDYQDGAKIKSIAVMNLPAEDATNTAQ</sequence>
<evidence type="ECO:0000313" key="2">
    <source>
        <dbReference type="EMBL" id="EFG30533.1"/>
    </source>
</evidence>
<accession>V9H5P7</accession>
<name>V9H5P7_9NEIS</name>
<proteinExistence type="predicted"/>
<dbReference type="eggNOG" id="ENOG502ZQN9">
    <property type="taxonomic scope" value="Bacteria"/>
</dbReference>
<dbReference type="STRING" id="641147.HMPREF9021_01500"/>
<dbReference type="OrthoDB" id="8606136at2"/>
<evidence type="ECO:0000313" key="3">
    <source>
        <dbReference type="Proteomes" id="UP000017813"/>
    </source>
</evidence>
<feature type="chain" id="PRO_5030178881" description="Lipoprotein" evidence="1">
    <location>
        <begin position="21"/>
        <end position="213"/>
    </location>
</feature>